<comment type="caution">
    <text evidence="1">The sequence shown here is derived from an EMBL/GenBank/DDBJ whole genome shotgun (WGS) entry which is preliminary data.</text>
</comment>
<evidence type="ECO:0000313" key="1">
    <source>
        <dbReference type="EMBL" id="MFC6865998.1"/>
    </source>
</evidence>
<dbReference type="Proteomes" id="UP001596337">
    <property type="component" value="Unassembled WGS sequence"/>
</dbReference>
<reference evidence="2" key="1">
    <citation type="journal article" date="2019" name="Int. J. Syst. Evol. Microbiol.">
        <title>The Global Catalogue of Microorganisms (GCM) 10K type strain sequencing project: providing services to taxonomists for standard genome sequencing and annotation.</title>
        <authorList>
            <consortium name="The Broad Institute Genomics Platform"/>
            <consortium name="The Broad Institute Genome Sequencing Center for Infectious Disease"/>
            <person name="Wu L."/>
            <person name="Ma J."/>
        </authorList>
    </citation>
    <scope>NUCLEOTIDE SEQUENCE [LARGE SCALE GENOMIC DNA]</scope>
    <source>
        <strain evidence="2">KCTC 32255</strain>
    </source>
</reference>
<dbReference type="EMBL" id="JBHSXX010000001">
    <property type="protein sequence ID" value="MFC6865998.1"/>
    <property type="molecule type" value="Genomic_DNA"/>
</dbReference>
<keyword evidence="2" id="KW-1185">Reference proteome</keyword>
<sequence length="100" mass="11017">MKFVRITDPLAVEVVAAVSDETVSAVEREEAMAAEVAEIDRLIDDVDRELAAQERTEAVRVSRAFTDVRQVRRARRRADRVALRTLPGRVDVSAAGEVAA</sequence>
<dbReference type="RefSeq" id="WP_345406771.1">
    <property type="nucleotide sequence ID" value="NZ_BAABLA010000123.1"/>
</dbReference>
<proteinExistence type="predicted"/>
<gene>
    <name evidence="1" type="ORF">ACFQGD_02445</name>
</gene>
<organism evidence="1 2">
    <name type="scientific">Haloechinothrix salitolerans</name>
    <dbReference type="NCBI Taxonomy" id="926830"/>
    <lineage>
        <taxon>Bacteria</taxon>
        <taxon>Bacillati</taxon>
        <taxon>Actinomycetota</taxon>
        <taxon>Actinomycetes</taxon>
        <taxon>Pseudonocardiales</taxon>
        <taxon>Pseudonocardiaceae</taxon>
        <taxon>Haloechinothrix</taxon>
    </lineage>
</organism>
<protein>
    <submittedName>
        <fullName evidence="1">Uncharacterized protein</fullName>
    </submittedName>
</protein>
<accession>A0ABW2BUZ7</accession>
<name>A0ABW2BUZ7_9PSEU</name>
<evidence type="ECO:0000313" key="2">
    <source>
        <dbReference type="Proteomes" id="UP001596337"/>
    </source>
</evidence>